<name>A0A147HV61_9SPHN</name>
<dbReference type="Proteomes" id="UP000072867">
    <property type="component" value="Unassembled WGS sequence"/>
</dbReference>
<reference evidence="1 2" key="1">
    <citation type="journal article" date="2016" name="Front. Microbiol.">
        <title>Genomic Resource of Rice Seed Associated Bacteria.</title>
        <authorList>
            <person name="Midha S."/>
            <person name="Bansal K."/>
            <person name="Sharma S."/>
            <person name="Kumar N."/>
            <person name="Patil P.P."/>
            <person name="Chaudhry V."/>
            <person name="Patil P.B."/>
        </authorList>
    </citation>
    <scope>NUCLEOTIDE SEQUENCE [LARGE SCALE GENOMIC DNA]</scope>
    <source>
        <strain evidence="1 2">NS319</strain>
    </source>
</reference>
<comment type="caution">
    <text evidence="1">The sequence shown here is derived from an EMBL/GenBank/DDBJ whole genome shotgun (WGS) entry which is preliminary data.</text>
</comment>
<organism evidence="1 2">
    <name type="scientific">Sphingomonas sanguinis</name>
    <dbReference type="NCBI Taxonomy" id="33051"/>
    <lineage>
        <taxon>Bacteria</taxon>
        <taxon>Pseudomonadati</taxon>
        <taxon>Pseudomonadota</taxon>
        <taxon>Alphaproteobacteria</taxon>
        <taxon>Sphingomonadales</taxon>
        <taxon>Sphingomonadaceae</taxon>
        <taxon>Sphingomonas</taxon>
    </lineage>
</organism>
<sequence>MGMAVRRMKSPGPIADAFVRDPAFIVGIIGPVGSGKTMAALQKGLRLAARQLGTVRPDGVIVRKARIGVIRESYPSLQSTTLKSWFRIVPEEEGTFSWKAPYTHKFTKILKRDGNRKDGRVLEILECEFEFRAIGDLSVEEACRGWEVNAVIIDEADLQPPSLVPFLTGRVGRFSDLDPTLVVDPQIILSLNMPDIDNHIYHLLMDESSDVLGLTEEEAEILRSTLGDRKLIEKFVQPGGREPDAENLHNLPGGRGYYVLQVAANRNTPGYVDRMVDNKPVPIQHGQPVNAGFIYTTHVRPVEWDPRRKLIVGVDQGLFAAAVCLQRNWDGAIRTLAECVNTTRDDKGKVQLMKVGPTAFGKKLKRMLTEAFPGIADDMIRVVADPAAFAAKDRKDNEHDWLLAFQKALGLKVHKAKTNSAGLRNQAIWDAHGQIGGYAVDPGCRHLIKGHSGGYRYAKAEMSTGEIRSSPEIADTIYTHVCDAEQYAALEGEHVISDLRGRDRKVRGVTVKSDFNEHEGVG</sequence>
<dbReference type="PATRIC" id="fig|33051.3.peg.3680"/>
<proteinExistence type="predicted"/>
<evidence type="ECO:0000313" key="2">
    <source>
        <dbReference type="Proteomes" id="UP000072867"/>
    </source>
</evidence>
<dbReference type="InterPro" id="IPR027417">
    <property type="entry name" value="P-loop_NTPase"/>
</dbReference>
<evidence type="ECO:0000313" key="1">
    <source>
        <dbReference type="EMBL" id="KTT68794.1"/>
    </source>
</evidence>
<dbReference type="Gene3D" id="3.40.50.300">
    <property type="entry name" value="P-loop containing nucleotide triphosphate hydrolases"/>
    <property type="match status" value="1"/>
</dbReference>
<protein>
    <submittedName>
        <fullName evidence="1">Uncharacterized protein</fullName>
    </submittedName>
</protein>
<accession>A0A147HV61</accession>
<dbReference type="EMBL" id="LDTD01000086">
    <property type="protein sequence ID" value="KTT68794.1"/>
    <property type="molecule type" value="Genomic_DNA"/>
</dbReference>
<dbReference type="Gene3D" id="3.30.420.280">
    <property type="match status" value="1"/>
</dbReference>
<dbReference type="SUPFAM" id="SSF52540">
    <property type="entry name" value="P-loop containing nucleoside triphosphate hydrolases"/>
    <property type="match status" value="1"/>
</dbReference>
<dbReference type="RefSeq" id="WP_058733844.1">
    <property type="nucleotide sequence ID" value="NZ_LDTD01000086.1"/>
</dbReference>
<dbReference type="AlphaFoldDB" id="A0A147HV61"/>
<gene>
    <name evidence="1" type="ORF">NS319_12210</name>
</gene>